<dbReference type="InterPro" id="IPR029063">
    <property type="entry name" value="SAM-dependent_MTases_sf"/>
</dbReference>
<gene>
    <name evidence="2" type="ORF">NQX30_06930</name>
</gene>
<protein>
    <submittedName>
        <fullName evidence="2">Class I SAM-dependent methyltransferase</fullName>
    </submittedName>
</protein>
<dbReference type="GO" id="GO:0032259">
    <property type="term" value="P:methylation"/>
    <property type="evidence" value="ECO:0007669"/>
    <property type="project" value="UniProtKB-KW"/>
</dbReference>
<reference evidence="2" key="2">
    <citation type="journal article" date="2023" name="Microbiome">
        <title>Synthase-selected sorting approach identifies a beta-lactone synthase in a nudibranch symbiotic bacterium.</title>
        <authorList>
            <person name="Dzunkova M."/>
            <person name="La Clair J.J."/>
            <person name="Tyml T."/>
            <person name="Doud D."/>
            <person name="Schulz F."/>
            <person name="Piquer-Esteban S."/>
            <person name="Porcel Sanchis D."/>
            <person name="Osborn A."/>
            <person name="Robinson D."/>
            <person name="Louie K.B."/>
            <person name="Bowen B.P."/>
            <person name="Bowers R.M."/>
            <person name="Lee J."/>
            <person name="Arnau V."/>
            <person name="Diaz-Villanueva W."/>
            <person name="Stepanauskas R."/>
            <person name="Gosliner T."/>
            <person name="Date S.V."/>
            <person name="Northen T.R."/>
            <person name="Cheng J.F."/>
            <person name="Burkart M.D."/>
            <person name="Woyke T."/>
        </authorList>
    </citation>
    <scope>NUCLEOTIDE SEQUENCE</scope>
    <source>
        <strain evidence="2">Df01</strain>
    </source>
</reference>
<dbReference type="Gene3D" id="3.40.50.150">
    <property type="entry name" value="Vaccinia Virus protein VP39"/>
    <property type="match status" value="1"/>
</dbReference>
<dbReference type="Proteomes" id="UP001168167">
    <property type="component" value="Unassembled WGS sequence"/>
</dbReference>
<accession>A0ABT7QP08</accession>
<evidence type="ECO:0000313" key="3">
    <source>
        <dbReference type="Proteomes" id="UP001168167"/>
    </source>
</evidence>
<dbReference type="InterPro" id="IPR041698">
    <property type="entry name" value="Methyltransf_25"/>
</dbReference>
<dbReference type="CDD" id="cd02440">
    <property type="entry name" value="AdoMet_MTases"/>
    <property type="match status" value="1"/>
</dbReference>
<keyword evidence="2" id="KW-0808">Transferase</keyword>
<dbReference type="PANTHER" id="PTHR12843">
    <property type="entry name" value="PROTEIN-LYSINE N-METHYLTRANSFERASE METTL10"/>
    <property type="match status" value="1"/>
</dbReference>
<proteinExistence type="predicted"/>
<reference evidence="2" key="1">
    <citation type="submission" date="2022-08" db="EMBL/GenBank/DDBJ databases">
        <authorList>
            <person name="Dzunkova M."/>
            <person name="La Clair J."/>
            <person name="Tyml T."/>
            <person name="Doud D."/>
            <person name="Schulz F."/>
            <person name="Piquer S."/>
            <person name="Porcel Sanchis D."/>
            <person name="Osborn A."/>
            <person name="Robinson D."/>
            <person name="Louie K.B."/>
            <person name="Bowen B.P."/>
            <person name="Bowers R."/>
            <person name="Lee J."/>
            <person name="Arnau Llombart V."/>
            <person name="Diaz Villanueva W."/>
            <person name="Gosliner T."/>
            <person name="Northen T."/>
            <person name="Cheng J.-F."/>
            <person name="Burkart M.D."/>
            <person name="Woyke T."/>
        </authorList>
    </citation>
    <scope>NUCLEOTIDE SEQUENCE</scope>
    <source>
        <strain evidence="2">Df01</strain>
    </source>
</reference>
<keyword evidence="2" id="KW-0489">Methyltransferase</keyword>
<feature type="domain" description="Methyltransferase" evidence="1">
    <location>
        <begin position="46"/>
        <end position="131"/>
    </location>
</feature>
<dbReference type="Pfam" id="PF13649">
    <property type="entry name" value="Methyltransf_25"/>
    <property type="match status" value="1"/>
</dbReference>
<dbReference type="GO" id="GO:0008168">
    <property type="term" value="F:methyltransferase activity"/>
    <property type="evidence" value="ECO:0007669"/>
    <property type="project" value="UniProtKB-KW"/>
</dbReference>
<evidence type="ECO:0000259" key="1">
    <source>
        <dbReference type="Pfam" id="PF13649"/>
    </source>
</evidence>
<name>A0ABT7QP08_9GAMM</name>
<sequence>MTKERKNHWETIYQSKEPHQLSWTQEIPQISLDFIYLLNLDKAAAIIDIGGGNSNLVNFLINDGYTNITVLDISAKALDKTKKRLGDRAETVNWIVGDVTEFEPATMFDVWHDRAAFHFLTTRKDIAKYIKITKKCVTGHIIIGTFSKNGPRKCSDLDVRQYSEETLINKFKHEFKKNCCRTKKHVTPFGTAQEFLFCCLKRQKPHTNFNL</sequence>
<dbReference type="PANTHER" id="PTHR12843:SF5">
    <property type="entry name" value="EEF1A LYSINE METHYLTRANSFERASE 2"/>
    <property type="match status" value="1"/>
</dbReference>
<keyword evidence="3" id="KW-1185">Reference proteome</keyword>
<organism evidence="2 3">
    <name type="scientific">Candidatus Doriopsillibacter californiensis</name>
    <dbReference type="NCBI Taxonomy" id="2970740"/>
    <lineage>
        <taxon>Bacteria</taxon>
        <taxon>Pseudomonadati</taxon>
        <taxon>Pseudomonadota</taxon>
        <taxon>Gammaproteobacteria</taxon>
        <taxon>Candidatus Tethybacterales</taxon>
        <taxon>Candidatus Persebacteraceae</taxon>
        <taxon>Candidatus Doriopsillibacter</taxon>
    </lineage>
</organism>
<dbReference type="EMBL" id="JANQAO010000003">
    <property type="protein sequence ID" value="MDM5148095.1"/>
    <property type="molecule type" value="Genomic_DNA"/>
</dbReference>
<evidence type="ECO:0000313" key="2">
    <source>
        <dbReference type="EMBL" id="MDM5148095.1"/>
    </source>
</evidence>
<comment type="caution">
    <text evidence="2">The sequence shown here is derived from an EMBL/GenBank/DDBJ whole genome shotgun (WGS) entry which is preliminary data.</text>
</comment>
<dbReference type="SUPFAM" id="SSF53335">
    <property type="entry name" value="S-adenosyl-L-methionine-dependent methyltransferases"/>
    <property type="match status" value="1"/>
</dbReference>